<dbReference type="EMBL" id="CYHE01000001">
    <property type="protein sequence ID" value="CUA92284.1"/>
    <property type="molecule type" value="Genomic_DNA"/>
</dbReference>
<dbReference type="RefSeq" id="WP_055454125.1">
    <property type="nucleotide sequence ID" value="NZ_CYHE01000001.1"/>
</dbReference>
<feature type="transmembrane region" description="Helical" evidence="1">
    <location>
        <begin position="80"/>
        <end position="99"/>
    </location>
</feature>
<dbReference type="AlphaFoldDB" id="A0A0K6HN33"/>
<dbReference type="Proteomes" id="UP000183900">
    <property type="component" value="Unassembled WGS sequence"/>
</dbReference>
<protein>
    <recommendedName>
        <fullName evidence="4">Phosphoglycerol transferase MdoB or a related enzyme of AlkP superfamily</fullName>
    </recommendedName>
</protein>
<name>A0A0K6HN33_9HYPH</name>
<evidence type="ECO:0000256" key="1">
    <source>
        <dbReference type="SAM" id="Phobius"/>
    </source>
</evidence>
<keyword evidence="1" id="KW-0472">Membrane</keyword>
<dbReference type="OrthoDB" id="1376015at2"/>
<keyword evidence="1" id="KW-1133">Transmembrane helix</keyword>
<reference evidence="3" key="1">
    <citation type="submission" date="2015-08" db="EMBL/GenBank/DDBJ databases">
        <authorList>
            <person name="Varghese N."/>
        </authorList>
    </citation>
    <scope>NUCLEOTIDE SEQUENCE [LARGE SCALE GENOMIC DNA]</scope>
    <source>
        <strain evidence="3">DSM 23407</strain>
    </source>
</reference>
<evidence type="ECO:0000313" key="3">
    <source>
        <dbReference type="Proteomes" id="UP000183900"/>
    </source>
</evidence>
<feature type="transmembrane region" description="Helical" evidence="1">
    <location>
        <begin position="20"/>
        <end position="40"/>
    </location>
</feature>
<feature type="transmembrane region" description="Helical" evidence="1">
    <location>
        <begin position="52"/>
        <end position="73"/>
    </location>
</feature>
<evidence type="ECO:0000313" key="2">
    <source>
        <dbReference type="EMBL" id="CUA92284.1"/>
    </source>
</evidence>
<feature type="transmembrane region" description="Helical" evidence="1">
    <location>
        <begin position="134"/>
        <end position="161"/>
    </location>
</feature>
<dbReference type="SUPFAM" id="SSF53649">
    <property type="entry name" value="Alkaline phosphatase-like"/>
    <property type="match status" value="1"/>
</dbReference>
<evidence type="ECO:0008006" key="4">
    <source>
        <dbReference type="Google" id="ProtNLM"/>
    </source>
</evidence>
<gene>
    <name evidence="2" type="ORF">Ga0061067_101407</name>
</gene>
<proteinExistence type="predicted"/>
<keyword evidence="3" id="KW-1185">Reference proteome</keyword>
<organism evidence="2 3">
    <name type="scientific">Pannonibacter indicus</name>
    <dbReference type="NCBI Taxonomy" id="466044"/>
    <lineage>
        <taxon>Bacteria</taxon>
        <taxon>Pseudomonadati</taxon>
        <taxon>Pseudomonadota</taxon>
        <taxon>Alphaproteobacteria</taxon>
        <taxon>Hyphomicrobiales</taxon>
        <taxon>Stappiaceae</taxon>
        <taxon>Pannonibacter</taxon>
    </lineage>
</organism>
<sequence length="553" mass="59056">MTGHRWSGKTPKARAGEDDLARSGSLRPVVALAVFLLVIMTACNLPDRPGGYTLGAFAHLPFELPLAGLALLLLPKRSAYGAAVLTTVLVFVLLVLKLADTGVQMAFQRPFNPYLDIRMLGDGWNLLSGTIGSFTAGLAVALAFAVLAGAMAAFFWSAVCLIRMRAPLRLPALAGFAILLAGGLAMLAAGGNAGFQSASLGERLKVVARSIADLSAFEAELMQPADLPPPGQLFARVRGQDVVLAFIESYGRSAIEDPRYAPLTGPRLAAVQAELEEAGYAMASGWTRAPTVGGLSWLAHGTLLSGLWVDSQARYDLLMRSGRPSLNRLFRDAGWQSVAVMPAITMDWPESAYYGYDTVLAAEDLGYTGKPFNWVTMPDQYTLSAFDRLARLPAAAEGKPVMAEIALISSHAPWTPVPSLIDWDKAAEGSNFNAQAESGDSPAVVWADPERVRDHYIRTIDYALETLGSYIARSDGEALYVFLGDHQPAAIITGQGASRAVPVHVVSRDRALVSRFLEHGFTPGMMPAATPQAGREPGMDGLRDVLIRAMSGD</sequence>
<accession>A0A0K6HN33</accession>
<keyword evidence="1" id="KW-0812">Transmembrane</keyword>
<dbReference type="InterPro" id="IPR017850">
    <property type="entry name" value="Alkaline_phosphatase_core_sf"/>
</dbReference>
<feature type="transmembrane region" description="Helical" evidence="1">
    <location>
        <begin position="173"/>
        <end position="195"/>
    </location>
</feature>
<dbReference type="Gene3D" id="3.40.720.10">
    <property type="entry name" value="Alkaline Phosphatase, subunit A"/>
    <property type="match status" value="1"/>
</dbReference>